<organism evidence="1">
    <name type="scientific">Siphoviridae sp. ct3pR10</name>
    <dbReference type="NCBI Taxonomy" id="2826284"/>
    <lineage>
        <taxon>Viruses</taxon>
        <taxon>Duplodnaviria</taxon>
        <taxon>Heunggongvirae</taxon>
        <taxon>Uroviricota</taxon>
        <taxon>Caudoviricetes</taxon>
    </lineage>
</organism>
<dbReference type="EMBL" id="BK014759">
    <property type="protein sequence ID" value="DAD74377.1"/>
    <property type="molecule type" value="Genomic_DNA"/>
</dbReference>
<protein>
    <submittedName>
        <fullName evidence="1">Uncharacterized protein</fullName>
    </submittedName>
</protein>
<sequence length="44" mass="4758">MAGGGPAGLVPQVAAKIKSHSGYLILKFPQKRKRIKILLDKSKL</sequence>
<evidence type="ECO:0000313" key="1">
    <source>
        <dbReference type="EMBL" id="DAD74377.1"/>
    </source>
</evidence>
<name>A0A8S5LWG9_9CAUD</name>
<accession>A0A8S5LWG9</accession>
<proteinExistence type="predicted"/>
<reference evidence="1" key="1">
    <citation type="journal article" date="2021" name="Proc. Natl. Acad. Sci. U.S.A.">
        <title>A Catalog of Tens of Thousands of Viruses from Human Metagenomes Reveals Hidden Associations with Chronic Diseases.</title>
        <authorList>
            <person name="Tisza M.J."/>
            <person name="Buck C.B."/>
        </authorList>
    </citation>
    <scope>NUCLEOTIDE SEQUENCE</scope>
    <source>
        <strain evidence="1">Ct3pR10</strain>
    </source>
</reference>